<name>A0A2D0IU40_XENBU</name>
<comment type="caution">
    <text evidence="1">The sequence shown here is derived from an EMBL/GenBank/DDBJ whole genome shotgun (WGS) entry which is preliminary data.</text>
</comment>
<dbReference type="Proteomes" id="UP000225833">
    <property type="component" value="Unassembled WGS sequence"/>
</dbReference>
<accession>A0A2D0IU40</accession>
<proteinExistence type="predicted"/>
<dbReference type="GO" id="GO:0016740">
    <property type="term" value="F:transferase activity"/>
    <property type="evidence" value="ECO:0007669"/>
    <property type="project" value="UniProtKB-KW"/>
</dbReference>
<sequence>MLANNTHQLFGRYIQNAKITIGQCNNFDDIKIRLSDFYRALRNSEWFKYINDNEYNSLLSINKKDLPPNKSLDLKFYLTKQLLESLINTLSPSDYYIYFLDYIDLRGQRKIPIGIMKIFLNSTRTPEYPAVDSLIIQPGIQSCGCLFIEEAVNYSHLNNQKENLKLSVAANALLDVYSKMGFIPYNNLGGMVLTPKNREGWAFSQPLEKYFFIQKR</sequence>
<reference evidence="1 2" key="1">
    <citation type="journal article" date="2017" name="Nat. Microbiol.">
        <title>Natural product diversity associated with the nematode symbionts Photorhabdus and Xenorhabdus.</title>
        <authorList>
            <person name="Tobias N.J."/>
            <person name="Wolff H."/>
            <person name="Djahanschiri B."/>
            <person name="Grundmann F."/>
            <person name="Kronenwerth M."/>
            <person name="Shi Y.M."/>
            <person name="Simonyi S."/>
            <person name="Grun P."/>
            <person name="Shapiro-Ilan D."/>
            <person name="Pidot S.J."/>
            <person name="Stinear T.P."/>
            <person name="Ebersberger I."/>
            <person name="Bode H.B."/>
        </authorList>
    </citation>
    <scope>NUCLEOTIDE SEQUENCE [LARGE SCALE GENOMIC DNA]</scope>
    <source>
        <strain evidence="1 2">DSM 16342</strain>
    </source>
</reference>
<keyword evidence="1" id="KW-0808">Transferase</keyword>
<dbReference type="OrthoDB" id="6441250at2"/>
<organism evidence="1 2">
    <name type="scientific">Xenorhabdus budapestensis</name>
    <dbReference type="NCBI Taxonomy" id="290110"/>
    <lineage>
        <taxon>Bacteria</taxon>
        <taxon>Pseudomonadati</taxon>
        <taxon>Pseudomonadota</taxon>
        <taxon>Gammaproteobacteria</taxon>
        <taxon>Enterobacterales</taxon>
        <taxon>Morganellaceae</taxon>
        <taxon>Xenorhabdus</taxon>
    </lineage>
</organism>
<protein>
    <submittedName>
        <fullName evidence="1">N-acetyltransferase</fullName>
    </submittedName>
</protein>
<evidence type="ECO:0000313" key="1">
    <source>
        <dbReference type="EMBL" id="PHM25414.1"/>
    </source>
</evidence>
<gene>
    <name evidence="1" type="ORF">Xbud_02986</name>
</gene>
<dbReference type="RefSeq" id="WP_099136761.1">
    <property type="nucleotide sequence ID" value="NZ_CAWNNJ010000085.1"/>
</dbReference>
<dbReference type="EMBL" id="NIBS01000019">
    <property type="protein sequence ID" value="PHM25414.1"/>
    <property type="molecule type" value="Genomic_DNA"/>
</dbReference>
<dbReference type="AlphaFoldDB" id="A0A2D0IU40"/>
<evidence type="ECO:0000313" key="2">
    <source>
        <dbReference type="Proteomes" id="UP000225833"/>
    </source>
</evidence>